<dbReference type="CDD" id="cd06582">
    <property type="entry name" value="TM_PBP1_LivH_like"/>
    <property type="match status" value="1"/>
</dbReference>
<evidence type="ECO:0000256" key="5">
    <source>
        <dbReference type="ARBA" id="ARBA00022692"/>
    </source>
</evidence>
<organism evidence="11 12">
    <name type="scientific">Blastococcus deserti</name>
    <dbReference type="NCBI Taxonomy" id="2259033"/>
    <lineage>
        <taxon>Bacteria</taxon>
        <taxon>Bacillati</taxon>
        <taxon>Actinomycetota</taxon>
        <taxon>Actinomycetes</taxon>
        <taxon>Geodermatophilales</taxon>
        <taxon>Geodermatophilaceae</taxon>
        <taxon>Blastococcus</taxon>
    </lineage>
</organism>
<evidence type="ECO:0000313" key="12">
    <source>
        <dbReference type="Proteomes" id="UP001597402"/>
    </source>
</evidence>
<dbReference type="PANTHER" id="PTHR11795">
    <property type="entry name" value="BRANCHED-CHAIN AMINO ACID TRANSPORT SYSTEM PERMEASE PROTEIN LIVH"/>
    <property type="match status" value="1"/>
</dbReference>
<evidence type="ECO:0000313" key="11">
    <source>
        <dbReference type="EMBL" id="MFD2093043.1"/>
    </source>
</evidence>
<comment type="similarity">
    <text evidence="9">Belongs to the binding-protein-dependent transport system permease family. LivHM subfamily.</text>
</comment>
<comment type="subcellular location">
    <subcellularLocation>
        <location evidence="1">Cell membrane</location>
        <topology evidence="1">Multi-pass membrane protein</topology>
    </subcellularLocation>
</comment>
<feature type="transmembrane region" description="Helical" evidence="10">
    <location>
        <begin position="145"/>
        <end position="171"/>
    </location>
</feature>
<dbReference type="Pfam" id="PF02653">
    <property type="entry name" value="BPD_transp_2"/>
    <property type="match status" value="1"/>
</dbReference>
<dbReference type="Proteomes" id="UP001597402">
    <property type="component" value="Unassembled WGS sequence"/>
</dbReference>
<evidence type="ECO:0000256" key="10">
    <source>
        <dbReference type="SAM" id="Phobius"/>
    </source>
</evidence>
<keyword evidence="7 10" id="KW-1133">Transmembrane helix</keyword>
<dbReference type="InterPro" id="IPR052157">
    <property type="entry name" value="BCAA_transport_permease"/>
</dbReference>
<feature type="transmembrane region" description="Helical" evidence="10">
    <location>
        <begin position="241"/>
        <end position="266"/>
    </location>
</feature>
<keyword evidence="2" id="KW-0813">Transport</keyword>
<dbReference type="PANTHER" id="PTHR11795:SF371">
    <property type="entry name" value="HIGH-AFFINITY BRANCHED-CHAIN AMINO ACID TRANSPORT SYSTEM PERMEASE PROTEIN LIVH"/>
    <property type="match status" value="1"/>
</dbReference>
<dbReference type="EMBL" id="JBHUHP010000016">
    <property type="protein sequence ID" value="MFD2093043.1"/>
    <property type="molecule type" value="Genomic_DNA"/>
</dbReference>
<keyword evidence="8 10" id="KW-0472">Membrane</keyword>
<feature type="transmembrane region" description="Helical" evidence="10">
    <location>
        <begin position="200"/>
        <end position="221"/>
    </location>
</feature>
<keyword evidence="6" id="KW-0029">Amino-acid transport</keyword>
<feature type="transmembrane region" description="Helical" evidence="10">
    <location>
        <begin position="69"/>
        <end position="92"/>
    </location>
</feature>
<protein>
    <submittedName>
        <fullName evidence="11">Branched-chain amino acid ABC transporter permease</fullName>
    </submittedName>
</protein>
<dbReference type="RefSeq" id="WP_376878112.1">
    <property type="nucleotide sequence ID" value="NZ_JBHUHP010000016.1"/>
</dbReference>
<reference evidence="12" key="1">
    <citation type="journal article" date="2019" name="Int. J. Syst. Evol. Microbiol.">
        <title>The Global Catalogue of Microorganisms (GCM) 10K type strain sequencing project: providing services to taxonomists for standard genome sequencing and annotation.</title>
        <authorList>
            <consortium name="The Broad Institute Genomics Platform"/>
            <consortium name="The Broad Institute Genome Sequencing Center for Infectious Disease"/>
            <person name="Wu L."/>
            <person name="Ma J."/>
        </authorList>
    </citation>
    <scope>NUCLEOTIDE SEQUENCE [LARGE SCALE GENOMIC DNA]</scope>
    <source>
        <strain evidence="12">JCM 3338</strain>
    </source>
</reference>
<name>A0ABW4XF03_9ACTN</name>
<gene>
    <name evidence="11" type="ORF">ACFSHS_15825</name>
</gene>
<comment type="caution">
    <text evidence="11">The sequence shown here is derived from an EMBL/GenBank/DDBJ whole genome shotgun (WGS) entry which is preliminary data.</text>
</comment>
<evidence type="ECO:0000256" key="2">
    <source>
        <dbReference type="ARBA" id="ARBA00022448"/>
    </source>
</evidence>
<evidence type="ECO:0000256" key="3">
    <source>
        <dbReference type="ARBA" id="ARBA00022475"/>
    </source>
</evidence>
<proteinExistence type="inferred from homology"/>
<keyword evidence="5 10" id="KW-0812">Transmembrane</keyword>
<evidence type="ECO:0000256" key="6">
    <source>
        <dbReference type="ARBA" id="ARBA00022970"/>
    </source>
</evidence>
<keyword evidence="4" id="KW-0997">Cell inner membrane</keyword>
<keyword evidence="12" id="KW-1185">Reference proteome</keyword>
<evidence type="ECO:0000256" key="1">
    <source>
        <dbReference type="ARBA" id="ARBA00004651"/>
    </source>
</evidence>
<dbReference type="InterPro" id="IPR001851">
    <property type="entry name" value="ABC_transp_permease"/>
</dbReference>
<sequence>MAGARFHDETRTAVQQLLNGIFIGSIYALFAIGFTLVFGILDRLNLAHPAVFAASAFVGIELVERGGLSLWAALPIVFVFGAVVGLLIERLAFRPLKGRADAHFAGLISSIALAGMVIALLQWRYGPDTRRFPAGAFPETRFEVAGAQVTLVQVVILAVSLALMVGLTYMVTRTRLGRGMRAVAENPTAARVLGVNVDRITAVTFAISSALGAVAGVLFAINVNTAQLGMGSAIELKGLAVIIVGGMGSLPGALIGGLLLGLAEVFAVQYVGSSWRDVIAFGLLFLILLLRPQGLLGARKVREV</sequence>
<evidence type="ECO:0000256" key="8">
    <source>
        <dbReference type="ARBA" id="ARBA00023136"/>
    </source>
</evidence>
<accession>A0ABW4XF03</accession>
<keyword evidence="3" id="KW-1003">Cell membrane</keyword>
<evidence type="ECO:0000256" key="9">
    <source>
        <dbReference type="ARBA" id="ARBA00037998"/>
    </source>
</evidence>
<evidence type="ECO:0000256" key="7">
    <source>
        <dbReference type="ARBA" id="ARBA00022989"/>
    </source>
</evidence>
<feature type="transmembrane region" description="Helical" evidence="10">
    <location>
        <begin position="278"/>
        <end position="298"/>
    </location>
</feature>
<evidence type="ECO:0000256" key="4">
    <source>
        <dbReference type="ARBA" id="ARBA00022519"/>
    </source>
</evidence>
<feature type="transmembrane region" description="Helical" evidence="10">
    <location>
        <begin position="104"/>
        <end position="125"/>
    </location>
</feature>
<feature type="transmembrane region" description="Helical" evidence="10">
    <location>
        <begin position="20"/>
        <end position="41"/>
    </location>
</feature>